<keyword evidence="3" id="KW-1185">Reference proteome</keyword>
<dbReference type="InterPro" id="IPR058240">
    <property type="entry name" value="rSAM_sf"/>
</dbReference>
<name>A0ABT0MXA7_9GAMM</name>
<organism evidence="2 3">
    <name type="scientific">Brenneria tiliae</name>
    <dbReference type="NCBI Taxonomy" id="2914984"/>
    <lineage>
        <taxon>Bacteria</taxon>
        <taxon>Pseudomonadati</taxon>
        <taxon>Pseudomonadota</taxon>
        <taxon>Gammaproteobacteria</taxon>
        <taxon>Enterobacterales</taxon>
        <taxon>Pectobacteriaceae</taxon>
        <taxon>Brenneria</taxon>
    </lineage>
</organism>
<accession>A0ABT0MXA7</accession>
<dbReference type="CDD" id="cd21109">
    <property type="entry name" value="SPASM"/>
    <property type="match status" value="1"/>
</dbReference>
<evidence type="ECO:0000313" key="3">
    <source>
        <dbReference type="Proteomes" id="UP001203069"/>
    </source>
</evidence>
<gene>
    <name evidence="2" type="ORF">MFP26_17475</name>
</gene>
<feature type="domain" description="4Fe4S-binding SPASM" evidence="1">
    <location>
        <begin position="145"/>
        <end position="190"/>
    </location>
</feature>
<evidence type="ECO:0000313" key="2">
    <source>
        <dbReference type="EMBL" id="MCL2894470.1"/>
    </source>
</evidence>
<dbReference type="Pfam" id="PF13186">
    <property type="entry name" value="SPASM"/>
    <property type="match status" value="1"/>
</dbReference>
<dbReference type="Gene3D" id="3.20.20.70">
    <property type="entry name" value="Aldolase class I"/>
    <property type="match status" value="1"/>
</dbReference>
<dbReference type="RefSeq" id="WP_249245625.1">
    <property type="nucleotide sequence ID" value="NZ_JAKPBZ010000114.1"/>
</dbReference>
<protein>
    <submittedName>
        <fullName evidence="2">SPASM domain-containing protein</fullName>
    </submittedName>
</protein>
<comment type="caution">
    <text evidence="2">The sequence shown here is derived from an EMBL/GenBank/DDBJ whole genome shotgun (WGS) entry which is preliminary data.</text>
</comment>
<sequence>MSGNVQSYLVQLVQRATEKGKSVSTITNGYWVKSYEKAYSRLFKLKAPGLKHLNISHDKYRKEYVHTEYVKNLLDAAVQLGIATTLVMVTTKGDKIGSIVDDLGNGLYGTSLNVSPCLPVGAASDYQDESFDRIMDVKVLRCVYGGNMVVGYDGTVFPCCSQVIYDTGLGLGNYKNMDLKEVVHNIENNALLYLIRNEEMNFLSTLPKIN</sequence>
<dbReference type="InterPro" id="IPR023885">
    <property type="entry name" value="4Fe4S-binding_SPASM_dom"/>
</dbReference>
<proteinExistence type="predicted"/>
<dbReference type="Proteomes" id="UP001203069">
    <property type="component" value="Unassembled WGS sequence"/>
</dbReference>
<evidence type="ECO:0000259" key="1">
    <source>
        <dbReference type="Pfam" id="PF13186"/>
    </source>
</evidence>
<dbReference type="SUPFAM" id="SSF102114">
    <property type="entry name" value="Radical SAM enzymes"/>
    <property type="match status" value="1"/>
</dbReference>
<dbReference type="InterPro" id="IPR013785">
    <property type="entry name" value="Aldolase_TIM"/>
</dbReference>
<reference evidence="2 3" key="1">
    <citation type="submission" date="2022-02" db="EMBL/GenBank/DDBJ databases">
        <title>Description of Brenneria tiliae sp. nov. isolated from symptomatic Tilia x moltkei and Tilia x europaea trees in the UK.</title>
        <authorList>
            <person name="Kile H."/>
        </authorList>
    </citation>
    <scope>NUCLEOTIDE SEQUENCE [LARGE SCALE GENOMIC DNA]</scope>
    <source>
        <strain evidence="2 3">MC1SB4.1</strain>
    </source>
</reference>
<dbReference type="EMBL" id="JAKPBZ010000114">
    <property type="protein sequence ID" value="MCL2894470.1"/>
    <property type="molecule type" value="Genomic_DNA"/>
</dbReference>